<accession>A0A0L0DN62</accession>
<evidence type="ECO:0000256" key="1">
    <source>
        <dbReference type="SAM" id="SignalP"/>
    </source>
</evidence>
<proteinExistence type="predicted"/>
<evidence type="ECO:0000313" key="2">
    <source>
        <dbReference type="EMBL" id="KNC53695.1"/>
    </source>
</evidence>
<reference evidence="2 3" key="1">
    <citation type="submission" date="2010-05" db="EMBL/GenBank/DDBJ databases">
        <title>The Genome Sequence of Thecamonas trahens ATCC 50062.</title>
        <authorList>
            <consortium name="The Broad Institute Genome Sequencing Platform"/>
            <person name="Russ C."/>
            <person name="Cuomo C."/>
            <person name="Shea T."/>
            <person name="Young S.K."/>
            <person name="Zeng Q."/>
            <person name="Koehrsen M."/>
            <person name="Haas B."/>
            <person name="Borodovsky M."/>
            <person name="Guigo R."/>
            <person name="Alvarado L."/>
            <person name="Berlin A."/>
            <person name="Bochicchio J."/>
            <person name="Borenstein D."/>
            <person name="Chapman S."/>
            <person name="Chen Z."/>
            <person name="Freedman E."/>
            <person name="Gellesch M."/>
            <person name="Goldberg J."/>
            <person name="Griggs A."/>
            <person name="Gujja S."/>
            <person name="Heilman E."/>
            <person name="Heiman D."/>
            <person name="Hepburn T."/>
            <person name="Howarth C."/>
            <person name="Jen D."/>
            <person name="Larson L."/>
            <person name="Mehta T."/>
            <person name="Park D."/>
            <person name="Pearson M."/>
            <person name="Roberts A."/>
            <person name="Saif S."/>
            <person name="Shenoy N."/>
            <person name="Sisk P."/>
            <person name="Stolte C."/>
            <person name="Sykes S."/>
            <person name="Thomson T."/>
            <person name="Walk T."/>
            <person name="White J."/>
            <person name="Yandava C."/>
            <person name="Burger G."/>
            <person name="Gray M.W."/>
            <person name="Holland P.W.H."/>
            <person name="King N."/>
            <person name="Lang F.B.F."/>
            <person name="Roger A.J."/>
            <person name="Ruiz-Trillo I."/>
            <person name="Lander E."/>
            <person name="Nusbaum C."/>
        </authorList>
    </citation>
    <scope>NUCLEOTIDE SEQUENCE [LARGE SCALE GENOMIC DNA]</scope>
    <source>
        <strain evidence="2 3">ATCC 50062</strain>
    </source>
</reference>
<protein>
    <recommendedName>
        <fullName evidence="4">Secreted protein</fullName>
    </recommendedName>
</protein>
<dbReference type="EMBL" id="GL349437">
    <property type="protein sequence ID" value="KNC53695.1"/>
    <property type="molecule type" value="Genomic_DNA"/>
</dbReference>
<keyword evidence="3" id="KW-1185">Reference proteome</keyword>
<keyword evidence="1" id="KW-0732">Signal</keyword>
<name>A0A0L0DN62_THETB</name>
<organism evidence="2 3">
    <name type="scientific">Thecamonas trahens ATCC 50062</name>
    <dbReference type="NCBI Taxonomy" id="461836"/>
    <lineage>
        <taxon>Eukaryota</taxon>
        <taxon>Apusozoa</taxon>
        <taxon>Apusomonadida</taxon>
        <taxon>Apusomonadidae</taxon>
        <taxon>Thecamonas</taxon>
    </lineage>
</organism>
<dbReference type="GeneID" id="25561156"/>
<feature type="signal peptide" evidence="1">
    <location>
        <begin position="1"/>
        <end position="26"/>
    </location>
</feature>
<dbReference type="AlphaFoldDB" id="A0A0L0DN62"/>
<gene>
    <name evidence="2" type="ORF">AMSG_01406</name>
</gene>
<evidence type="ECO:0000313" key="3">
    <source>
        <dbReference type="Proteomes" id="UP000054408"/>
    </source>
</evidence>
<sequence>MVAHLCHLPLPVLLVYVIIDIGVSVGGRGAVTVVADASSQRSVALAARMLPASSSAAEPRLPWVDTLAPGAQQADVQALVTPVTFADLAGASGGSDQFSASWLVWRRVGHGKPSRRPPDLCVAVCDAKSRIATPSQLSLLL</sequence>
<evidence type="ECO:0008006" key="4">
    <source>
        <dbReference type="Google" id="ProtNLM"/>
    </source>
</evidence>
<dbReference type="RefSeq" id="XP_013762009.1">
    <property type="nucleotide sequence ID" value="XM_013906555.1"/>
</dbReference>
<dbReference type="Proteomes" id="UP000054408">
    <property type="component" value="Unassembled WGS sequence"/>
</dbReference>
<feature type="chain" id="PRO_5005537699" description="Secreted protein" evidence="1">
    <location>
        <begin position="27"/>
        <end position="141"/>
    </location>
</feature>